<evidence type="ECO:0000313" key="1">
    <source>
        <dbReference type="EMBL" id="PZW28500.1"/>
    </source>
</evidence>
<protein>
    <recommendedName>
        <fullName evidence="3">Adenylate kinase family enzyme</fullName>
    </recommendedName>
</protein>
<dbReference type="InterPro" id="IPR027417">
    <property type="entry name" value="P-loop_NTPase"/>
</dbReference>
<comment type="caution">
    <text evidence="1">The sequence shown here is derived from an EMBL/GenBank/DDBJ whole genome shotgun (WGS) entry which is preliminary data.</text>
</comment>
<evidence type="ECO:0008006" key="3">
    <source>
        <dbReference type="Google" id="ProtNLM"/>
    </source>
</evidence>
<dbReference type="EMBL" id="QKUF01000010">
    <property type="protein sequence ID" value="PZW28500.1"/>
    <property type="molecule type" value="Genomic_DNA"/>
</dbReference>
<dbReference type="PANTHER" id="PTHR37816">
    <property type="entry name" value="YALI0E33011P"/>
    <property type="match status" value="1"/>
</dbReference>
<dbReference type="AlphaFoldDB" id="A0A326U6R2"/>
<reference evidence="1 2" key="1">
    <citation type="submission" date="2018-06" db="EMBL/GenBank/DDBJ databases">
        <title>Genomic Encyclopedia of Archaeal and Bacterial Type Strains, Phase II (KMG-II): from individual species to whole genera.</title>
        <authorList>
            <person name="Goeker M."/>
        </authorList>
    </citation>
    <scope>NUCLEOTIDE SEQUENCE [LARGE SCALE GENOMIC DNA]</scope>
    <source>
        <strain evidence="1 2">ATCC BAA-1881</strain>
    </source>
</reference>
<sequence>MKIHILGGPGSGKTTLAEQLSKRFHIPCYDLDILPAGWGTDEQTLANTRYLFELAQRSDWITENIGLIGNDPLLDAADLLVVLEVPWQVAAWRIVYRHFYKSLHGTNRYTLKQLWPLFKGTWIYYRSSMSPAERTLMEQCLQEQSNHVEPLDVMGVFQRFQRYTFKIPLTAEFARRYLAPYRDKVVVVRNNAERALLFERLKK</sequence>
<proteinExistence type="predicted"/>
<accession>A0A326U6R2</accession>
<dbReference type="InterPro" id="IPR052922">
    <property type="entry name" value="Cytidylate_Kinase-2"/>
</dbReference>
<dbReference type="RefSeq" id="WP_111323630.1">
    <property type="nucleotide sequence ID" value="NZ_BIFX01000001.1"/>
</dbReference>
<dbReference type="PANTHER" id="PTHR37816:SF2">
    <property type="entry name" value="DNA TOPOLOGY MODULATION PROTEIN FLAR-RELATED PROTEIN"/>
    <property type="match status" value="1"/>
</dbReference>
<dbReference type="OrthoDB" id="1201990at2"/>
<name>A0A326U6R2_THEHA</name>
<gene>
    <name evidence="1" type="ORF">EI42_03254</name>
</gene>
<dbReference type="Gene3D" id="3.40.50.300">
    <property type="entry name" value="P-loop containing nucleotide triphosphate hydrolases"/>
    <property type="match status" value="1"/>
</dbReference>
<organism evidence="1 2">
    <name type="scientific">Thermosporothrix hazakensis</name>
    <dbReference type="NCBI Taxonomy" id="644383"/>
    <lineage>
        <taxon>Bacteria</taxon>
        <taxon>Bacillati</taxon>
        <taxon>Chloroflexota</taxon>
        <taxon>Ktedonobacteria</taxon>
        <taxon>Ktedonobacterales</taxon>
        <taxon>Thermosporotrichaceae</taxon>
        <taxon>Thermosporothrix</taxon>
    </lineage>
</organism>
<dbReference type="SUPFAM" id="SSF52540">
    <property type="entry name" value="P-loop containing nucleoside triphosphate hydrolases"/>
    <property type="match status" value="1"/>
</dbReference>
<evidence type="ECO:0000313" key="2">
    <source>
        <dbReference type="Proteomes" id="UP000248806"/>
    </source>
</evidence>
<dbReference type="Proteomes" id="UP000248806">
    <property type="component" value="Unassembled WGS sequence"/>
</dbReference>
<keyword evidence="2" id="KW-1185">Reference proteome</keyword>